<keyword evidence="5 6" id="KW-0804">Transcription</keyword>
<accession>A0A9Q4KS18</accession>
<comment type="similarity">
    <text evidence="6">Belongs to the NusA family.</text>
</comment>
<dbReference type="PANTHER" id="PTHR22648">
    <property type="entry name" value="TRANSCRIPTION TERMINATION FACTOR NUSA"/>
    <property type="match status" value="1"/>
</dbReference>
<dbReference type="InterPro" id="IPR010212">
    <property type="entry name" value="NusA_arc"/>
</dbReference>
<dbReference type="Pfam" id="PF07650">
    <property type="entry name" value="KH_2"/>
    <property type="match status" value="1"/>
</dbReference>
<dbReference type="HAMAP" id="MF_00945_A">
    <property type="entry name" value="NusA_A"/>
    <property type="match status" value="1"/>
</dbReference>
<comment type="subcellular location">
    <subcellularLocation>
        <location evidence="6">Cytoplasm</location>
    </subcellularLocation>
</comment>
<keyword evidence="10" id="KW-1185">Reference proteome</keyword>
<evidence type="ECO:0000256" key="2">
    <source>
        <dbReference type="ARBA" id="ARBA00022490"/>
    </source>
</evidence>
<dbReference type="AlphaFoldDB" id="A0A9Q4KS18"/>
<evidence type="ECO:0000256" key="4">
    <source>
        <dbReference type="ARBA" id="ARBA00023015"/>
    </source>
</evidence>
<evidence type="ECO:0000256" key="3">
    <source>
        <dbReference type="ARBA" id="ARBA00022884"/>
    </source>
</evidence>
<dbReference type="PANTHER" id="PTHR22648:SF0">
    <property type="entry name" value="TRANSCRIPTION TERMINATION_ANTITERMINATION PROTEIN NUSA"/>
    <property type="match status" value="1"/>
</dbReference>
<evidence type="ECO:0000256" key="7">
    <source>
        <dbReference type="PROSITE-ProRule" id="PRU00117"/>
    </source>
</evidence>
<evidence type="ECO:0000256" key="1">
    <source>
        <dbReference type="ARBA" id="ARBA00022472"/>
    </source>
</evidence>
<dbReference type="NCBIfam" id="TIGR01952">
    <property type="entry name" value="nusA_arch"/>
    <property type="match status" value="1"/>
</dbReference>
<organism evidence="9 10">
    <name type="scientific">Methanogenium marinum</name>
    <dbReference type="NCBI Taxonomy" id="348610"/>
    <lineage>
        <taxon>Archaea</taxon>
        <taxon>Methanobacteriati</taxon>
        <taxon>Methanobacteriota</taxon>
        <taxon>Stenosarchaea group</taxon>
        <taxon>Methanomicrobia</taxon>
        <taxon>Methanomicrobiales</taxon>
        <taxon>Methanomicrobiaceae</taxon>
        <taxon>Methanogenium</taxon>
    </lineage>
</organism>
<keyword evidence="2 6" id="KW-0963">Cytoplasm</keyword>
<dbReference type="GO" id="GO:0006353">
    <property type="term" value="P:DNA-templated transcription termination"/>
    <property type="evidence" value="ECO:0007669"/>
    <property type="project" value="UniProtKB-UniRule"/>
</dbReference>
<dbReference type="Proteomes" id="UP001143747">
    <property type="component" value="Unassembled WGS sequence"/>
</dbReference>
<dbReference type="EMBL" id="JAKELO010000002">
    <property type="protein sequence ID" value="MDE4907549.1"/>
    <property type="molecule type" value="Genomic_DNA"/>
</dbReference>
<reference evidence="9" key="1">
    <citation type="submission" date="2022-01" db="EMBL/GenBank/DDBJ databases">
        <title>Draft genome of Methanogenium marinum DSM 15558.</title>
        <authorList>
            <person name="Chen S.-C."/>
            <person name="You Y.-T."/>
        </authorList>
    </citation>
    <scope>NUCLEOTIDE SEQUENCE</scope>
    <source>
        <strain evidence="9">DSM 15558</strain>
    </source>
</reference>
<evidence type="ECO:0000313" key="9">
    <source>
        <dbReference type="EMBL" id="MDE4907549.1"/>
    </source>
</evidence>
<dbReference type="GO" id="GO:0031564">
    <property type="term" value="P:transcription antitermination"/>
    <property type="evidence" value="ECO:0007669"/>
    <property type="project" value="InterPro"/>
</dbReference>
<dbReference type="GO" id="GO:0003723">
    <property type="term" value="F:RNA binding"/>
    <property type="evidence" value="ECO:0007669"/>
    <property type="project" value="UniProtKB-UniRule"/>
</dbReference>
<dbReference type="InterPro" id="IPR009019">
    <property type="entry name" value="KH_sf_prok-type"/>
</dbReference>
<dbReference type="InterPro" id="IPR004044">
    <property type="entry name" value="KH_dom_type_2"/>
</dbReference>
<dbReference type="InterPro" id="IPR030842">
    <property type="entry name" value="TF_NusA_bacterial"/>
</dbReference>
<keyword evidence="3 7" id="KW-0694">RNA-binding</keyword>
<evidence type="ECO:0000256" key="6">
    <source>
        <dbReference type="HAMAP-Rule" id="MF_00945"/>
    </source>
</evidence>
<comment type="function">
    <text evidence="6">Participates in transcription termination.</text>
</comment>
<dbReference type="InterPro" id="IPR015946">
    <property type="entry name" value="KH_dom-like_a/b"/>
</dbReference>
<proteinExistence type="inferred from homology"/>
<dbReference type="PROSITE" id="PS50084">
    <property type="entry name" value="KH_TYPE_1"/>
    <property type="match status" value="1"/>
</dbReference>
<comment type="caution">
    <text evidence="9">The sequence shown here is derived from an EMBL/GenBank/DDBJ whole genome shotgun (WGS) entry which is preliminary data.</text>
</comment>
<sequence length="145" mass="16432">MHSVIGFKERRYIEELRILTKSIALDCIVDDGFDRIIYVVKKGDMGLAIGKNGDNIRKMQRVLGRRIEMVEEGVSFDEFVRNILRPIDVLKTENDPDGEKKRIVIRKKGDLGIAIGRGGCNAEKVRLLCRLIYNTEVADIVAEGE</sequence>
<keyword evidence="1 6" id="KW-0806">Transcription termination</keyword>
<protein>
    <recommendedName>
        <fullName evidence="6">Probable transcription termination protein NusA</fullName>
    </recommendedName>
</protein>
<dbReference type="GO" id="GO:0005829">
    <property type="term" value="C:cytosol"/>
    <property type="evidence" value="ECO:0007669"/>
    <property type="project" value="TreeGrafter"/>
</dbReference>
<feature type="domain" description="KH type-2" evidence="8">
    <location>
        <begin position="24"/>
        <end position="72"/>
    </location>
</feature>
<dbReference type="SUPFAM" id="SSF54814">
    <property type="entry name" value="Prokaryotic type KH domain (KH-domain type II)"/>
    <property type="match status" value="2"/>
</dbReference>
<keyword evidence="4 6" id="KW-0805">Transcription regulation</keyword>
<dbReference type="Gene3D" id="3.30.300.20">
    <property type="match status" value="2"/>
</dbReference>
<name>A0A9Q4KS18_9EURY</name>
<evidence type="ECO:0000313" key="10">
    <source>
        <dbReference type="Proteomes" id="UP001143747"/>
    </source>
</evidence>
<evidence type="ECO:0000256" key="5">
    <source>
        <dbReference type="ARBA" id="ARBA00023163"/>
    </source>
</evidence>
<gene>
    <name evidence="6" type="primary">nusA</name>
    <name evidence="9" type="ORF">L0665_02840</name>
</gene>
<dbReference type="RefSeq" id="WP_274924198.1">
    <property type="nucleotide sequence ID" value="NZ_JAKELO010000002.1"/>
</dbReference>
<evidence type="ECO:0000259" key="8">
    <source>
        <dbReference type="Pfam" id="PF07650"/>
    </source>
</evidence>